<dbReference type="Proteomes" id="UP000799444">
    <property type="component" value="Unassembled WGS sequence"/>
</dbReference>
<dbReference type="Gene3D" id="3.40.50.1820">
    <property type="entry name" value="alpha/beta hydrolase"/>
    <property type="match status" value="1"/>
</dbReference>
<dbReference type="AlphaFoldDB" id="A0A9P4V7J6"/>
<dbReference type="InterPro" id="IPR002925">
    <property type="entry name" value="Dienelactn_hydro"/>
</dbReference>
<dbReference type="GO" id="GO:0016787">
    <property type="term" value="F:hydrolase activity"/>
    <property type="evidence" value="ECO:0007669"/>
    <property type="project" value="InterPro"/>
</dbReference>
<name>A0A9P4V7J6_9PLEO</name>
<dbReference type="EMBL" id="ML996098">
    <property type="protein sequence ID" value="KAF2740984.1"/>
    <property type="molecule type" value="Genomic_DNA"/>
</dbReference>
<protein>
    <recommendedName>
        <fullName evidence="1">Dienelactone hydrolase domain-containing protein</fullName>
    </recommendedName>
</protein>
<dbReference type="PANTHER" id="PTHR17630:SF44">
    <property type="entry name" value="PROTEIN AIM2"/>
    <property type="match status" value="1"/>
</dbReference>
<keyword evidence="3" id="KW-1185">Reference proteome</keyword>
<dbReference type="SUPFAM" id="SSF53474">
    <property type="entry name" value="alpha/beta-Hydrolases"/>
    <property type="match status" value="1"/>
</dbReference>
<accession>A0A9P4V7J6</accession>
<feature type="domain" description="Dienelactone hydrolase" evidence="1">
    <location>
        <begin position="28"/>
        <end position="291"/>
    </location>
</feature>
<evidence type="ECO:0000259" key="1">
    <source>
        <dbReference type="Pfam" id="PF01738"/>
    </source>
</evidence>
<dbReference type="InterPro" id="IPR029058">
    <property type="entry name" value="AB_hydrolase_fold"/>
</dbReference>
<evidence type="ECO:0000313" key="2">
    <source>
        <dbReference type="EMBL" id="KAF2740984.1"/>
    </source>
</evidence>
<organism evidence="2 3">
    <name type="scientific">Polyplosphaeria fusca</name>
    <dbReference type="NCBI Taxonomy" id="682080"/>
    <lineage>
        <taxon>Eukaryota</taxon>
        <taxon>Fungi</taxon>
        <taxon>Dikarya</taxon>
        <taxon>Ascomycota</taxon>
        <taxon>Pezizomycotina</taxon>
        <taxon>Dothideomycetes</taxon>
        <taxon>Pleosporomycetidae</taxon>
        <taxon>Pleosporales</taxon>
        <taxon>Tetraplosphaeriaceae</taxon>
        <taxon>Polyplosphaeria</taxon>
    </lineage>
</organism>
<sequence length="292" mass="31094">MACPDCFRGGRATGDPVGELETIHGVKTYVAGTAASRTSQSTVIFYTDAFGLDLLNNKLLADAYVSATGFRVLVPDIIPGGAMSPDVMPIMDKALEPVSLFNVYGQLLRIYHIFHAVSYFGPFMWRAFPASKAAFQACLAFARDIKGELPDGAKLGAAGFCWGGFQSVNLAAQPATEGGTEPLLDASFAAHASALRVPDNIVDAVKTFKTPLSIAQARDDFALPTKKVEETEATLRESIGGGEGEGGYNYEFKYYDGCGHGFAVRAKPGSEAEAKGADAAKVQAIEWLKKFL</sequence>
<dbReference type="Pfam" id="PF01738">
    <property type="entry name" value="DLH"/>
    <property type="match status" value="1"/>
</dbReference>
<evidence type="ECO:0000313" key="3">
    <source>
        <dbReference type="Proteomes" id="UP000799444"/>
    </source>
</evidence>
<dbReference type="OrthoDB" id="17560at2759"/>
<comment type="caution">
    <text evidence="2">The sequence shown here is derived from an EMBL/GenBank/DDBJ whole genome shotgun (WGS) entry which is preliminary data.</text>
</comment>
<proteinExistence type="predicted"/>
<gene>
    <name evidence="2" type="ORF">EJ04DRAFT_507422</name>
</gene>
<dbReference type="PANTHER" id="PTHR17630">
    <property type="entry name" value="DIENELACTONE HYDROLASE"/>
    <property type="match status" value="1"/>
</dbReference>
<reference evidence="2" key="1">
    <citation type="journal article" date="2020" name="Stud. Mycol.">
        <title>101 Dothideomycetes genomes: a test case for predicting lifestyles and emergence of pathogens.</title>
        <authorList>
            <person name="Haridas S."/>
            <person name="Albert R."/>
            <person name="Binder M."/>
            <person name="Bloem J."/>
            <person name="Labutti K."/>
            <person name="Salamov A."/>
            <person name="Andreopoulos B."/>
            <person name="Baker S."/>
            <person name="Barry K."/>
            <person name="Bills G."/>
            <person name="Bluhm B."/>
            <person name="Cannon C."/>
            <person name="Castanera R."/>
            <person name="Culley D."/>
            <person name="Daum C."/>
            <person name="Ezra D."/>
            <person name="Gonzalez J."/>
            <person name="Henrissat B."/>
            <person name="Kuo A."/>
            <person name="Liang C."/>
            <person name="Lipzen A."/>
            <person name="Lutzoni F."/>
            <person name="Magnuson J."/>
            <person name="Mondo S."/>
            <person name="Nolan M."/>
            <person name="Ohm R."/>
            <person name="Pangilinan J."/>
            <person name="Park H.-J."/>
            <person name="Ramirez L."/>
            <person name="Alfaro M."/>
            <person name="Sun H."/>
            <person name="Tritt A."/>
            <person name="Yoshinaga Y."/>
            <person name="Zwiers L.-H."/>
            <person name="Turgeon B."/>
            <person name="Goodwin S."/>
            <person name="Spatafora J."/>
            <person name="Crous P."/>
            <person name="Grigoriev I."/>
        </authorList>
    </citation>
    <scope>NUCLEOTIDE SEQUENCE</scope>
    <source>
        <strain evidence="2">CBS 125425</strain>
    </source>
</reference>